<dbReference type="PROSITE" id="PS52016">
    <property type="entry name" value="TONB_DEPENDENT_REC_3"/>
    <property type="match status" value="1"/>
</dbReference>
<dbReference type="EMBL" id="JACIIV010000043">
    <property type="protein sequence ID" value="MBB6229346.1"/>
    <property type="molecule type" value="Genomic_DNA"/>
</dbReference>
<accession>A0A841LB34</accession>
<dbReference type="Pfam" id="PF00593">
    <property type="entry name" value="TonB_dep_Rec_b-barrel"/>
    <property type="match status" value="1"/>
</dbReference>
<protein>
    <submittedName>
        <fullName evidence="19">Iron complex outermembrane receptor protein</fullName>
    </submittedName>
</protein>
<keyword evidence="12 19" id="KW-0675">Receptor</keyword>
<dbReference type="RefSeq" id="WP_184202976.1">
    <property type="nucleotide sequence ID" value="NZ_JACIIV010000043.1"/>
</dbReference>
<dbReference type="GO" id="GO:0015344">
    <property type="term" value="F:siderophore uptake transmembrane transporter activity"/>
    <property type="evidence" value="ECO:0007669"/>
    <property type="project" value="TreeGrafter"/>
</dbReference>
<proteinExistence type="inferred from homology"/>
<keyword evidence="13 14" id="KW-0998">Cell outer membrane</keyword>
<feature type="domain" description="TonB-dependent receptor-like beta-barrel" evidence="17">
    <location>
        <begin position="252"/>
        <end position="669"/>
    </location>
</feature>
<feature type="domain" description="TonB-dependent receptor plug" evidence="18">
    <location>
        <begin position="64"/>
        <end position="163"/>
    </location>
</feature>
<dbReference type="Gene3D" id="2.40.170.20">
    <property type="entry name" value="TonB-dependent receptor, beta-barrel domain"/>
    <property type="match status" value="1"/>
</dbReference>
<comment type="similarity">
    <text evidence="2 14 15">Belongs to the TonB-dependent receptor family.</text>
</comment>
<dbReference type="Pfam" id="PF07715">
    <property type="entry name" value="Plug"/>
    <property type="match status" value="1"/>
</dbReference>
<evidence type="ECO:0000256" key="14">
    <source>
        <dbReference type="PROSITE-ProRule" id="PRU01360"/>
    </source>
</evidence>
<feature type="signal peptide" evidence="16">
    <location>
        <begin position="1"/>
        <end position="24"/>
    </location>
</feature>
<evidence type="ECO:0000256" key="3">
    <source>
        <dbReference type="ARBA" id="ARBA00022448"/>
    </source>
</evidence>
<dbReference type="InterPro" id="IPR012910">
    <property type="entry name" value="Plug_dom"/>
</dbReference>
<keyword evidence="10 15" id="KW-0798">TonB box</keyword>
<dbReference type="InterPro" id="IPR036942">
    <property type="entry name" value="Beta-barrel_TonB_sf"/>
</dbReference>
<name>A0A841LB34_9SPHN</name>
<evidence type="ECO:0000259" key="18">
    <source>
        <dbReference type="Pfam" id="PF07715"/>
    </source>
</evidence>
<reference evidence="19 20" key="1">
    <citation type="submission" date="2020-08" db="EMBL/GenBank/DDBJ databases">
        <title>Genomic Encyclopedia of Type Strains, Phase IV (KMG-IV): sequencing the most valuable type-strain genomes for metagenomic binning, comparative biology and taxonomic classification.</title>
        <authorList>
            <person name="Goeker M."/>
        </authorList>
    </citation>
    <scope>NUCLEOTIDE SEQUENCE [LARGE SCALE GENOMIC DNA]</scope>
    <source>
        <strain evidence="19 20">DSM 102189</strain>
    </source>
</reference>
<dbReference type="Gene3D" id="2.170.130.10">
    <property type="entry name" value="TonB-dependent receptor, plug domain"/>
    <property type="match status" value="1"/>
</dbReference>
<dbReference type="SUPFAM" id="SSF56935">
    <property type="entry name" value="Porins"/>
    <property type="match status" value="1"/>
</dbReference>
<dbReference type="InterPro" id="IPR000531">
    <property type="entry name" value="Beta-barrel_TonB"/>
</dbReference>
<keyword evidence="4 14" id="KW-1134">Transmembrane beta strand</keyword>
<dbReference type="FunFam" id="2.170.130.10:FF:000001">
    <property type="entry name" value="Catecholate siderophore TonB-dependent receptor"/>
    <property type="match status" value="1"/>
</dbReference>
<dbReference type="GO" id="GO:0009279">
    <property type="term" value="C:cell outer membrane"/>
    <property type="evidence" value="ECO:0007669"/>
    <property type="project" value="UniProtKB-SubCell"/>
</dbReference>
<evidence type="ECO:0000256" key="8">
    <source>
        <dbReference type="ARBA" id="ARBA00023004"/>
    </source>
</evidence>
<dbReference type="InterPro" id="IPR039426">
    <property type="entry name" value="TonB-dep_rcpt-like"/>
</dbReference>
<dbReference type="InterPro" id="IPR010105">
    <property type="entry name" value="TonB_sidphr_rcpt"/>
</dbReference>
<evidence type="ECO:0000256" key="1">
    <source>
        <dbReference type="ARBA" id="ARBA00004571"/>
    </source>
</evidence>
<keyword evidence="9" id="KW-0406">Ion transport</keyword>
<keyword evidence="8" id="KW-0408">Iron</keyword>
<keyword evidence="6 14" id="KW-0812">Transmembrane</keyword>
<evidence type="ECO:0000256" key="10">
    <source>
        <dbReference type="ARBA" id="ARBA00023077"/>
    </source>
</evidence>
<keyword evidence="7 16" id="KW-0732">Signal</keyword>
<dbReference type="PANTHER" id="PTHR32552">
    <property type="entry name" value="FERRICHROME IRON RECEPTOR-RELATED"/>
    <property type="match status" value="1"/>
</dbReference>
<feature type="chain" id="PRO_5032765585" evidence="16">
    <location>
        <begin position="25"/>
        <end position="702"/>
    </location>
</feature>
<evidence type="ECO:0000256" key="7">
    <source>
        <dbReference type="ARBA" id="ARBA00022729"/>
    </source>
</evidence>
<dbReference type="InterPro" id="IPR037066">
    <property type="entry name" value="Plug_dom_sf"/>
</dbReference>
<dbReference type="AlphaFoldDB" id="A0A841LB34"/>
<evidence type="ECO:0000256" key="12">
    <source>
        <dbReference type="ARBA" id="ARBA00023170"/>
    </source>
</evidence>
<dbReference type="Proteomes" id="UP000538147">
    <property type="component" value="Unassembled WGS sequence"/>
</dbReference>
<evidence type="ECO:0000256" key="15">
    <source>
        <dbReference type="RuleBase" id="RU003357"/>
    </source>
</evidence>
<gene>
    <name evidence="19" type="ORF">FHS79_003547</name>
</gene>
<comment type="caution">
    <text evidence="19">The sequence shown here is derived from an EMBL/GenBank/DDBJ whole genome shotgun (WGS) entry which is preliminary data.</text>
</comment>
<evidence type="ECO:0000313" key="20">
    <source>
        <dbReference type="Proteomes" id="UP000538147"/>
    </source>
</evidence>
<dbReference type="GO" id="GO:0038023">
    <property type="term" value="F:signaling receptor activity"/>
    <property type="evidence" value="ECO:0007669"/>
    <property type="project" value="InterPro"/>
</dbReference>
<dbReference type="NCBIfam" id="TIGR01783">
    <property type="entry name" value="TonB-siderophor"/>
    <property type="match status" value="1"/>
</dbReference>
<dbReference type="FunFam" id="2.40.170.20:FF:000005">
    <property type="entry name" value="TonB-dependent siderophore receptor"/>
    <property type="match status" value="1"/>
</dbReference>
<evidence type="ECO:0000256" key="4">
    <source>
        <dbReference type="ARBA" id="ARBA00022452"/>
    </source>
</evidence>
<dbReference type="CDD" id="cd01347">
    <property type="entry name" value="ligand_gated_channel"/>
    <property type="match status" value="1"/>
</dbReference>
<evidence type="ECO:0000256" key="16">
    <source>
        <dbReference type="SAM" id="SignalP"/>
    </source>
</evidence>
<evidence type="ECO:0000256" key="5">
    <source>
        <dbReference type="ARBA" id="ARBA00022496"/>
    </source>
</evidence>
<evidence type="ECO:0000259" key="17">
    <source>
        <dbReference type="Pfam" id="PF00593"/>
    </source>
</evidence>
<dbReference type="PANTHER" id="PTHR32552:SF68">
    <property type="entry name" value="FERRICHROME OUTER MEMBRANE TRANSPORTER_PHAGE RECEPTOR"/>
    <property type="match status" value="1"/>
</dbReference>
<comment type="subcellular location">
    <subcellularLocation>
        <location evidence="1 14">Cell outer membrane</location>
        <topology evidence="1 14">Multi-pass membrane protein</topology>
    </subcellularLocation>
</comment>
<sequence length="702" mass="76749">MSIRLTGAALWASSALLLHSPAIAQSAITDPAVSSTEQQQEEIVVTGKYSAASAVTGTKTDTPLIEVPQSIAVVSATLIDERRPFSLTEALYNVSGVADVGSRRGFDNIVIRGFDANASIYLDGLRVERGSAFVQQEPLGLERIEVLKGPGSVLFGQGSLGGIINQISKRPTDTPLFSTEIMGGSFGTYQGLIDIGGPVTNDGALSGRINAIYRNLEDSIDFIERRRLYVAPSLRWKSGGTTLTVLGAIIRDRRDGNYAGIPPEGVFLPNPNGKVPRNRNIGEPGFDNDRIDRQQIGYQLEHVFDDRWTLRQNGRFTHTDLDSLGIFSGGLDADGRTLQRFIGSVPQDDRAFALDTQVQGRFAWGGLDTTFIAGADLLQQRVDQVFSFGGIGPLDIYQPVYGQQPTPLFPVLDFIRNDSLYGFYLQNQTKIGERLSVLIGGRYDISKTRNFDRLTSQRRRQRDADFTFRVGGVYQVTPGAGFFVSYAEAFNPSFGVSADSEPFEPEQATQYEAGIKTDLAGGRIRTNVSVYRITRDNVLVAFPGVPGLQLQTGQQRSQGFEADAAVRLSDRWNVTAAYTYTDVTVRKDTNPLFVGDRPVSVPSHLVNLWSSYVLPLGPGVLTIGGGGRYVGKREGTLPNSYVIPDYVVADALLDYRLDRWRLRLNAYNLFDANYVDSASPSGTRTVLLGEPLTVRVGVGYGF</sequence>
<evidence type="ECO:0000313" key="19">
    <source>
        <dbReference type="EMBL" id="MBB6229346.1"/>
    </source>
</evidence>
<evidence type="ECO:0000256" key="11">
    <source>
        <dbReference type="ARBA" id="ARBA00023136"/>
    </source>
</evidence>
<dbReference type="GO" id="GO:0015891">
    <property type="term" value="P:siderophore transport"/>
    <property type="evidence" value="ECO:0007669"/>
    <property type="project" value="InterPro"/>
</dbReference>
<keyword evidence="5" id="KW-0410">Iron transport</keyword>
<evidence type="ECO:0000256" key="13">
    <source>
        <dbReference type="ARBA" id="ARBA00023237"/>
    </source>
</evidence>
<keyword evidence="11 14" id="KW-0472">Membrane</keyword>
<evidence type="ECO:0000256" key="2">
    <source>
        <dbReference type="ARBA" id="ARBA00009810"/>
    </source>
</evidence>
<evidence type="ECO:0000256" key="6">
    <source>
        <dbReference type="ARBA" id="ARBA00022692"/>
    </source>
</evidence>
<keyword evidence="20" id="KW-1185">Reference proteome</keyword>
<keyword evidence="3 14" id="KW-0813">Transport</keyword>
<organism evidence="19 20">
    <name type="scientific">Polymorphobacter multimanifer</name>
    <dbReference type="NCBI Taxonomy" id="1070431"/>
    <lineage>
        <taxon>Bacteria</taxon>
        <taxon>Pseudomonadati</taxon>
        <taxon>Pseudomonadota</taxon>
        <taxon>Alphaproteobacteria</taxon>
        <taxon>Sphingomonadales</taxon>
        <taxon>Sphingosinicellaceae</taxon>
        <taxon>Polymorphobacter</taxon>
    </lineage>
</organism>
<evidence type="ECO:0000256" key="9">
    <source>
        <dbReference type="ARBA" id="ARBA00023065"/>
    </source>
</evidence>